<accession>A0A5B8XYS4</accession>
<dbReference type="AlphaFoldDB" id="A0A5B8XYS4"/>
<evidence type="ECO:0000313" key="1">
    <source>
        <dbReference type="EMBL" id="QED29123.1"/>
    </source>
</evidence>
<dbReference type="EMBL" id="CP042467">
    <property type="protein sequence ID" value="QED29123.1"/>
    <property type="molecule type" value="Genomic_DNA"/>
</dbReference>
<dbReference type="KEGG" id="bbae:FRD01_18130"/>
<protein>
    <submittedName>
        <fullName evidence="1">Uncharacterized protein</fullName>
    </submittedName>
</protein>
<keyword evidence="2" id="KW-1185">Reference proteome</keyword>
<gene>
    <name evidence="1" type="ORF">FRD01_18130</name>
</gene>
<dbReference type="RefSeq" id="WP_146962183.1">
    <property type="nucleotide sequence ID" value="NZ_CP042467.1"/>
</dbReference>
<proteinExistence type="predicted"/>
<sequence>MKNSSRLRGLALAIALLVACEDEPVAQLSDGCETIAQCATGDRLACLNGICSRIACERTSTCPPDAACVDGFCDAPQCAQTSDCNTGICYEGECRLGLCEDVSQCETGQACRGEPPRCQEPPNRCLDDRDCTVGRGCVLALGLCELECRADDECGQGSYCDELCRPECDRDDQCLGSQICRDRRCQDTVECSPISCAIERPFQDPLTCECVGCVNDFDCLEEGFACSDARVCMWCPLRAESDAACAAQGLTLQNGCCVECINDQDCAFGSNLECTSGRCVLANPSECAADEDCADNEVCDNARCRRAGSLSACGSQSDCGETEACHADGLCRLEGDCECESPSKCVAEPGDVRGTCAGCTEACTQDGCGAGELCVIPPGESEGFCAVAEFSGCE</sequence>
<dbReference type="Proteomes" id="UP000321595">
    <property type="component" value="Chromosome"/>
</dbReference>
<dbReference type="PROSITE" id="PS51257">
    <property type="entry name" value="PROKAR_LIPOPROTEIN"/>
    <property type="match status" value="1"/>
</dbReference>
<reference evidence="1 2" key="1">
    <citation type="submission" date="2019-08" db="EMBL/GenBank/DDBJ databases">
        <authorList>
            <person name="Liang Q."/>
        </authorList>
    </citation>
    <scope>NUCLEOTIDE SEQUENCE [LARGE SCALE GENOMIC DNA]</scope>
    <source>
        <strain evidence="1 2">V1718</strain>
    </source>
</reference>
<evidence type="ECO:0000313" key="2">
    <source>
        <dbReference type="Proteomes" id="UP000321595"/>
    </source>
</evidence>
<dbReference type="OrthoDB" id="5377190at2"/>
<name>A0A5B8XYS4_9DELT</name>
<organism evidence="1 2">
    <name type="scientific">Microvenator marinus</name>
    <dbReference type="NCBI Taxonomy" id="2600177"/>
    <lineage>
        <taxon>Bacteria</taxon>
        <taxon>Deltaproteobacteria</taxon>
        <taxon>Bradymonadales</taxon>
        <taxon>Microvenatoraceae</taxon>
        <taxon>Microvenator</taxon>
    </lineage>
</organism>